<gene>
    <name evidence="2" type="ORF">QWY28_22475</name>
</gene>
<evidence type="ECO:0000313" key="3">
    <source>
        <dbReference type="Proteomes" id="UP001168620"/>
    </source>
</evidence>
<feature type="compositionally biased region" description="Low complexity" evidence="1">
    <location>
        <begin position="16"/>
        <end position="32"/>
    </location>
</feature>
<keyword evidence="3" id="KW-1185">Reference proteome</keyword>
<dbReference type="SUPFAM" id="SSF56112">
    <property type="entry name" value="Protein kinase-like (PK-like)"/>
    <property type="match status" value="1"/>
</dbReference>
<dbReference type="Gene3D" id="3.90.1200.10">
    <property type="match status" value="1"/>
</dbReference>
<protein>
    <submittedName>
        <fullName evidence="2">Phosphotransferase</fullName>
    </submittedName>
</protein>
<accession>A0ABT8FM48</accession>
<dbReference type="EMBL" id="JAUHJQ010000021">
    <property type="protein sequence ID" value="MDN4175744.1"/>
    <property type="molecule type" value="Genomic_DNA"/>
</dbReference>
<organism evidence="2 3">
    <name type="scientific">Nocardioides oceani</name>
    <dbReference type="NCBI Taxonomy" id="3058369"/>
    <lineage>
        <taxon>Bacteria</taxon>
        <taxon>Bacillati</taxon>
        <taxon>Actinomycetota</taxon>
        <taxon>Actinomycetes</taxon>
        <taxon>Propionibacteriales</taxon>
        <taxon>Nocardioidaceae</taxon>
        <taxon>Nocardioides</taxon>
    </lineage>
</organism>
<proteinExistence type="predicted"/>
<dbReference type="InterPro" id="IPR011009">
    <property type="entry name" value="Kinase-like_dom_sf"/>
</dbReference>
<evidence type="ECO:0000256" key="1">
    <source>
        <dbReference type="SAM" id="MobiDB-lite"/>
    </source>
</evidence>
<evidence type="ECO:0000313" key="2">
    <source>
        <dbReference type="EMBL" id="MDN4175744.1"/>
    </source>
</evidence>
<reference evidence="2" key="1">
    <citation type="submission" date="2023-06" db="EMBL/GenBank/DDBJ databases">
        <title>Draft genome sequence of Nocardioides sp. SOB77.</title>
        <authorList>
            <person name="Zhang G."/>
        </authorList>
    </citation>
    <scope>NUCLEOTIDE SEQUENCE</scope>
    <source>
        <strain evidence="2">SOB77</strain>
    </source>
</reference>
<sequence>MTSLLPVGPADPAPEAPGASGIPGPAPTTAAPEPLPLPVPGWGVAEAVRAWRTALPELPADVLRGLTSGEDPEPVSALTTVVLRAGRWAVKVYPPGTEAAHVEQVRVGLAGTRTALVPCVAPVVTADGLVTVAPWVGSGAPVGWAEVGALLRRFHDDHAGAPLPPWRPLSRVASQAAALPPEAAELLGHARDVLLDAVAATWSELGWGAVHGDVSPSNVLLDDGVPRLIDLDWAAVAPRELDLAPVARRLRSGEVDRATYAAFCRAYGHDVRRWAGLEVLDRVADLGGLVFRVWDCRHHGRDLDWLVAELRRWRTPL</sequence>
<comment type="caution">
    <text evidence="2">The sequence shown here is derived from an EMBL/GenBank/DDBJ whole genome shotgun (WGS) entry which is preliminary data.</text>
</comment>
<dbReference type="Proteomes" id="UP001168620">
    <property type="component" value="Unassembled WGS sequence"/>
</dbReference>
<dbReference type="RefSeq" id="WP_300955154.1">
    <property type="nucleotide sequence ID" value="NZ_JAUHJQ010000021.1"/>
</dbReference>
<name>A0ABT8FM48_9ACTN</name>
<feature type="region of interest" description="Disordered" evidence="1">
    <location>
        <begin position="1"/>
        <end position="34"/>
    </location>
</feature>